<keyword evidence="5" id="KW-0175">Coiled coil</keyword>
<dbReference type="Proteomes" id="UP000326169">
    <property type="component" value="Unassembled WGS sequence"/>
</dbReference>
<dbReference type="EMBL" id="BIMW01000059">
    <property type="protein sequence ID" value="GCE93010.1"/>
    <property type="molecule type" value="Genomic_DNA"/>
</dbReference>
<organism evidence="7 8">
    <name type="scientific">Limnospira platensis NIES-46</name>
    <dbReference type="NCBI Taxonomy" id="1236695"/>
    <lineage>
        <taxon>Bacteria</taxon>
        <taxon>Bacillati</taxon>
        <taxon>Cyanobacteriota</taxon>
        <taxon>Cyanophyceae</taxon>
        <taxon>Oscillatoriophycideae</taxon>
        <taxon>Oscillatoriales</taxon>
        <taxon>Sirenicapillariaceae</taxon>
        <taxon>Limnospira</taxon>
    </lineage>
</organism>
<evidence type="ECO:0000256" key="1">
    <source>
        <dbReference type="ARBA" id="ARBA00009369"/>
    </source>
</evidence>
<dbReference type="NCBIfam" id="NF010527">
    <property type="entry name" value="PRK13922.6-2"/>
    <property type="match status" value="1"/>
</dbReference>
<dbReference type="RefSeq" id="WP_006619861.1">
    <property type="nucleotide sequence ID" value="NZ_BIMW01000059.1"/>
</dbReference>
<feature type="domain" description="Rod shape-determining protein MreC beta-barrel core" evidence="6">
    <location>
        <begin position="104"/>
        <end position="248"/>
    </location>
</feature>
<dbReference type="NCBIfam" id="TIGR00219">
    <property type="entry name" value="mreC"/>
    <property type="match status" value="1"/>
</dbReference>
<comment type="caution">
    <text evidence="7">The sequence shown here is derived from an EMBL/GenBank/DDBJ whole genome shotgun (WGS) entry which is preliminary data.</text>
</comment>
<comment type="similarity">
    <text evidence="1">Belongs to the MreC family.</text>
</comment>
<evidence type="ECO:0000313" key="7">
    <source>
        <dbReference type="EMBL" id="GCE93010.1"/>
    </source>
</evidence>
<evidence type="ECO:0000313" key="8">
    <source>
        <dbReference type="Proteomes" id="UP000326169"/>
    </source>
</evidence>
<sequence length="264" mass="29126">MGTRTWWNRYGSQLALLSLAVFTALWVRQTQGAALFEVYYWITRPFQIQSEQRLEQQQQAESLNPIIQGLEARVEELEQQNKRLGELVDYVSTRPNFKGVVAPVIARSPDHWWQQITLGRGSQAGVKENALVIGPGGLVGRIISVTPNTSKVLLVTDPTSRIGVAVARSRQMGYLQGLNNNQGVMVFFNTVPDVQPGDVVTTSVFSQILPPGWPVGKVVSVDINKATGPEAAIAFFAPLDSLEWVVVYQNQQQSSALNNPSLPE</sequence>
<dbReference type="GeneID" id="301681965"/>
<keyword evidence="8" id="KW-1185">Reference proteome</keyword>
<dbReference type="InterPro" id="IPR042175">
    <property type="entry name" value="Cell/Rod_MreC_2"/>
</dbReference>
<dbReference type="InterPro" id="IPR055342">
    <property type="entry name" value="MreC_beta-barrel_core"/>
</dbReference>
<evidence type="ECO:0000256" key="5">
    <source>
        <dbReference type="SAM" id="Coils"/>
    </source>
</evidence>
<gene>
    <name evidence="7" type="primary">mreC</name>
    <name evidence="7" type="ORF">NIES46_10590</name>
</gene>
<accession>A0A5M3T541</accession>
<keyword evidence="3" id="KW-0133">Cell shape</keyword>
<evidence type="ECO:0000256" key="4">
    <source>
        <dbReference type="ARBA" id="ARBA00032089"/>
    </source>
</evidence>
<evidence type="ECO:0000259" key="6">
    <source>
        <dbReference type="Pfam" id="PF04085"/>
    </source>
</evidence>
<dbReference type="InterPro" id="IPR007221">
    <property type="entry name" value="MreC"/>
</dbReference>
<dbReference type="Pfam" id="PF04085">
    <property type="entry name" value="MreC"/>
    <property type="match status" value="1"/>
</dbReference>
<dbReference type="InterPro" id="IPR042177">
    <property type="entry name" value="Cell/Rod_1"/>
</dbReference>
<name>A0A5M3T541_LIMPL</name>
<dbReference type="Gene3D" id="2.40.10.350">
    <property type="entry name" value="Rod shape-determining protein MreC, domain 2"/>
    <property type="match status" value="1"/>
</dbReference>
<reference evidence="7 8" key="1">
    <citation type="journal article" date="2019" name="J Genomics">
        <title>The Draft Genome of a Hydrogen-producing Cyanobacterium, Arthrospira platensis NIES-46.</title>
        <authorList>
            <person name="Suzuki S."/>
            <person name="Yamaguchi H."/>
            <person name="Kawachi M."/>
        </authorList>
    </citation>
    <scope>NUCLEOTIDE SEQUENCE [LARGE SCALE GENOMIC DNA]</scope>
    <source>
        <strain evidence="7 8">NIES-46</strain>
    </source>
</reference>
<feature type="coiled-coil region" evidence="5">
    <location>
        <begin position="60"/>
        <end position="87"/>
    </location>
</feature>
<evidence type="ECO:0000256" key="3">
    <source>
        <dbReference type="ARBA" id="ARBA00022960"/>
    </source>
</evidence>
<evidence type="ECO:0000256" key="2">
    <source>
        <dbReference type="ARBA" id="ARBA00013855"/>
    </source>
</evidence>
<dbReference type="PANTHER" id="PTHR34138:SF1">
    <property type="entry name" value="CELL SHAPE-DETERMINING PROTEIN MREC"/>
    <property type="match status" value="1"/>
</dbReference>
<protein>
    <recommendedName>
        <fullName evidence="2">Cell shape-determining protein MreC</fullName>
    </recommendedName>
    <alternativeName>
        <fullName evidence="4">Cell shape protein MreC</fullName>
    </alternativeName>
</protein>
<proteinExistence type="inferred from homology"/>
<dbReference type="Gene3D" id="2.40.10.340">
    <property type="entry name" value="Rod shape-determining protein MreC, domain 1"/>
    <property type="match status" value="1"/>
</dbReference>
<dbReference type="PANTHER" id="PTHR34138">
    <property type="entry name" value="CELL SHAPE-DETERMINING PROTEIN MREC"/>
    <property type="match status" value="1"/>
</dbReference>